<dbReference type="Gene3D" id="1.20.140.160">
    <property type="match status" value="1"/>
</dbReference>
<feature type="coiled-coil region" evidence="1">
    <location>
        <begin position="7"/>
        <end position="34"/>
    </location>
</feature>
<evidence type="ECO:0008006" key="4">
    <source>
        <dbReference type="Google" id="ProtNLM"/>
    </source>
</evidence>
<dbReference type="RefSeq" id="WP_132277384.1">
    <property type="nucleotide sequence ID" value="NZ_JAOBST010000013.1"/>
</dbReference>
<dbReference type="InterPro" id="IPR013324">
    <property type="entry name" value="RNA_pol_sigma_r3/r4-like"/>
</dbReference>
<keyword evidence="3" id="KW-1185">Reference proteome</keyword>
<dbReference type="Proteomes" id="UP000295710">
    <property type="component" value="Unassembled WGS sequence"/>
</dbReference>
<evidence type="ECO:0000313" key="2">
    <source>
        <dbReference type="EMBL" id="TDA21950.1"/>
    </source>
</evidence>
<keyword evidence="1" id="KW-0175">Coiled coil</keyword>
<sequence length="148" mass="17793">MTENDRKKEYLREYRASVRRVTRIEEELKEVREMKASISIIYDDMPHGSGQSDLSDYASELDKLERDLVSERYRRVMLYKDISSRIKSLKSKNENDVMFYRYIKGLDWWEIAEKMGYSERQIYRFHGKGLVHFELPESKMSVNVSECQ</sequence>
<accession>A0A4V2WSW0</accession>
<organism evidence="2 3">
    <name type="scientific">Extibacter muris</name>
    <dbReference type="NCBI Taxonomy" id="1796622"/>
    <lineage>
        <taxon>Bacteria</taxon>
        <taxon>Bacillati</taxon>
        <taxon>Bacillota</taxon>
        <taxon>Clostridia</taxon>
        <taxon>Lachnospirales</taxon>
        <taxon>Lachnospiraceae</taxon>
        <taxon>Extibacter</taxon>
    </lineage>
</organism>
<dbReference type="AlphaFoldDB" id="A0A4V2WSW0"/>
<proteinExistence type="predicted"/>
<comment type="caution">
    <text evidence="2">The sequence shown here is derived from an EMBL/GenBank/DDBJ whole genome shotgun (WGS) entry which is preliminary data.</text>
</comment>
<name>A0A4V2WSW0_9FIRM</name>
<gene>
    <name evidence="2" type="ORF">E1963_09325</name>
</gene>
<dbReference type="EMBL" id="SMMX01000006">
    <property type="protein sequence ID" value="TDA21950.1"/>
    <property type="molecule type" value="Genomic_DNA"/>
</dbReference>
<dbReference type="SUPFAM" id="SSF88659">
    <property type="entry name" value="Sigma3 and sigma4 domains of RNA polymerase sigma factors"/>
    <property type="match status" value="1"/>
</dbReference>
<reference evidence="2 3" key="1">
    <citation type="journal article" date="2016" name="Nat. Microbiol.">
        <title>The Mouse Intestinal Bacterial Collection (miBC) provides host-specific insight into cultured diversity and functional potential of the gut microbiota.</title>
        <authorList>
            <person name="Lagkouvardos I."/>
            <person name="Pukall R."/>
            <person name="Abt B."/>
            <person name="Foesel B.U."/>
            <person name="Meier-Kolthoff J.P."/>
            <person name="Kumar N."/>
            <person name="Bresciani A."/>
            <person name="Martinez I."/>
            <person name="Just S."/>
            <person name="Ziegler C."/>
            <person name="Brugiroux S."/>
            <person name="Garzetti D."/>
            <person name="Wenning M."/>
            <person name="Bui T.P."/>
            <person name="Wang J."/>
            <person name="Hugenholtz F."/>
            <person name="Plugge C.M."/>
            <person name="Peterson D.A."/>
            <person name="Hornef M.W."/>
            <person name="Baines J.F."/>
            <person name="Smidt H."/>
            <person name="Walter J."/>
            <person name="Kristiansen K."/>
            <person name="Nielsen H.B."/>
            <person name="Haller D."/>
            <person name="Overmann J."/>
            <person name="Stecher B."/>
            <person name="Clavel T."/>
        </authorList>
    </citation>
    <scope>NUCLEOTIDE SEQUENCE [LARGE SCALE GENOMIC DNA]</scope>
    <source>
        <strain evidence="2 3">DSM 28560</strain>
    </source>
</reference>
<evidence type="ECO:0000256" key="1">
    <source>
        <dbReference type="SAM" id="Coils"/>
    </source>
</evidence>
<protein>
    <recommendedName>
        <fullName evidence="4">DUF1492 domain-containing protein</fullName>
    </recommendedName>
</protein>
<evidence type="ECO:0000313" key="3">
    <source>
        <dbReference type="Proteomes" id="UP000295710"/>
    </source>
</evidence>